<comment type="caution">
    <text evidence="6">The sequence shown here is derived from an EMBL/GenBank/DDBJ whole genome shotgun (WGS) entry which is preliminary data.</text>
</comment>
<accession>A0AAV8WB00</accession>
<dbReference type="PANTHER" id="PTHR48043">
    <property type="entry name" value="EG:EG0003.4 PROTEIN-RELATED"/>
    <property type="match status" value="1"/>
</dbReference>
<sequence>MLLNLSLAVFCCVFLFSNCDGANILAILPCPSYSHQIAYTHLWKALSLRGHKVTLVTPDPINDPSLTNLTEIDMKWIYKYVTDISEAAENDKMSTWSFHLGILKVMKVISDAQLSSPVIKDLIKGSKQFDVIFVEFLVPEWLALSEVYKCPKILFASMEVTASFYHLTGNPAHPILHPEFVSPYHGQLSFRERVMSTILSWYWKLLFQYRVFPERQEVMDKHFHTTSTIKELISDVDLLMLSISPLIQGPRALSPNVISLAGYREDVSLESLPLEVKKFLDDAIEGCIYISFGSNIKSSQLSHRLSKELLEALSEVPYKVLWKFETDVEGLPKHIKTAKWLPQQKVLNHPNVKVLLFQGGLQSMEEAIYGEVPFVVIPFFSDQYQNAKILTNKGVALVEVMTNPKYRDEVKKLKQLVLDEPMTGVEKAVWWTEYVIRHKGAKHLRNPAADLPFYQYYLLDEVKRFLDNATEGCIYLSLGSNVKSSLLSQRLSKELFQAIREIPYKVLWKFEKDLGEFPENIKTAKWLPQQKILNHPNVKVFLFQGGLQSMEEGVYGEVAFVVIPFFSDQHHNAGILKNKGAGIVLDKATLKKDELKAALVEVMTNSKYRNAVKKLKRLVLDEPMKGVDKAVWWTEYVIRHKGAKHLRNPAADLPLYQYYLLDVIGFLSLVALLTTLIVAVTLKKLCKLISRQIKLQIKETLIDSQILVFRFINLILVQTNTDNMSILSTYIFFGVLILPSCFCAKILAVVPTPSHSHQIAFTPLWKELSLRGHKVTVVTTDPQNDPTLTNLTEIDTRWSYKSVASVGKVVEDSLDMWKFLDFLHRIVTEVSDAQLSYEPVQKLMRSKEGFDVLLVEVLYPEFLAFAEIYNCPTILIASFEPKTINHHLMGNPGHPVLNPDFATNFFGNLNFKERVISTVYDWYSTLYTSMKIWRSQQLLLNKYFNTTSTIEELLGNVDMMFTTTNPIIQAVRAVGPSTVAIGGNQRMMYPKPLPKNQTALNDPTGRVKTMFAIYLSLVFFIVPSCICGDILAVIPTPSHSHQVAFVPLWKELSLRGHKVTVITTDPLNDPKLKNLTEIDIRSVYKFMASTMKNMQHNEINMWNTFDRFTDMTEGMTDEILSNRKIRDLLKPGKKFDVVLVEMFFPEFLAFAELYNSPKVLISSLEANSFIHRLVGNPTHPVVTPEFLTPFYGDLSFKERVISTIFDRYLELYVSKRLFRKKEYVLGKYFNSSSSIVQLISDVDLIFVNTNPVLLEVAFAPLWKELSLRGHKITVITTDPQNDPKLKNLKEIDIRSAYKFMAEVMKTIQETEITMWNTIGSFIDVSERMVDEILSQRETRDLMKPEKKFDVVLVEVFYPELLAFAEIYNCPKILVSPMEMNSFIHRLVGNPTHPVILPEFLTPFYGDLSFKERVIITLTVVSHGADILAIMPTPSYSHQIAYLNLWKELSLRGHKVTLITTDPFRDPTLKNLTEIDLSFFYRYLENVNHDGDNAITMWNMHKELMKMLVFTEIILSNNQVQDLIPNKTFDVVLVEFLFPEFLAFAEIYKCPKILISSLPLTEIYYSKFGSPSHPVLNPDFATPFYTPLNFIERVTSTVYHLYIHYFYKFENFPTRQRILGKYFNVTRNLEEIVEDLDMAFVNVNPVIHGARALSPTVIEIGSFREIEYKNLSNDLQQFLDGAKEGFIYFSLGSNVKSKDLKKETLTAIIEALRQLPYKVLWKFEADELPGKPDNVKLIKWTPQQSVLAHPNIKLFITQGGLQSMEEAIYSEVPLVVMPFFGDQEQNAKLMVSKGIAVRVDVRPYLDKENLKKAIIEVISNPKYKNAIIRLKQLALDTPMTGLEKAVWWTEYVIRNKGAKHLRNPAADIPLYQYYLLDCKISASIYCIQTWIKES</sequence>
<dbReference type="InterPro" id="IPR035595">
    <property type="entry name" value="UDP_glycos_trans_CS"/>
</dbReference>
<organism evidence="6 7">
    <name type="scientific">Exocentrus adspersus</name>
    <dbReference type="NCBI Taxonomy" id="1586481"/>
    <lineage>
        <taxon>Eukaryota</taxon>
        <taxon>Metazoa</taxon>
        <taxon>Ecdysozoa</taxon>
        <taxon>Arthropoda</taxon>
        <taxon>Hexapoda</taxon>
        <taxon>Insecta</taxon>
        <taxon>Pterygota</taxon>
        <taxon>Neoptera</taxon>
        <taxon>Endopterygota</taxon>
        <taxon>Coleoptera</taxon>
        <taxon>Polyphaga</taxon>
        <taxon>Cucujiformia</taxon>
        <taxon>Chrysomeloidea</taxon>
        <taxon>Cerambycidae</taxon>
        <taxon>Lamiinae</taxon>
        <taxon>Acanthocinini</taxon>
        <taxon>Exocentrus</taxon>
    </lineage>
</organism>
<evidence type="ECO:0000256" key="4">
    <source>
        <dbReference type="SAM" id="Phobius"/>
    </source>
</evidence>
<reference evidence="6 7" key="1">
    <citation type="journal article" date="2023" name="Insect Mol. Biol.">
        <title>Genome sequencing provides insights into the evolution of gene families encoding plant cell wall-degrading enzymes in longhorned beetles.</title>
        <authorList>
            <person name="Shin N.R."/>
            <person name="Okamura Y."/>
            <person name="Kirsch R."/>
            <person name="Pauchet Y."/>
        </authorList>
    </citation>
    <scope>NUCLEOTIDE SEQUENCE [LARGE SCALE GENOMIC DNA]</scope>
    <source>
        <strain evidence="6">EAD_L_NR</strain>
    </source>
</reference>
<keyword evidence="3" id="KW-0808">Transferase</keyword>
<keyword evidence="4" id="KW-0472">Membrane</keyword>
<dbReference type="PROSITE" id="PS00375">
    <property type="entry name" value="UDPGT"/>
    <property type="match status" value="1"/>
</dbReference>
<evidence type="ECO:0000313" key="7">
    <source>
        <dbReference type="Proteomes" id="UP001159042"/>
    </source>
</evidence>
<keyword evidence="2" id="KW-0328">Glycosyltransferase</keyword>
<comment type="similarity">
    <text evidence="1">Belongs to the UDP-glycosyltransferase family.</text>
</comment>
<protein>
    <recommendedName>
        <fullName evidence="8">UDP-glycosyltransferase</fullName>
    </recommendedName>
</protein>
<dbReference type="CDD" id="cd03784">
    <property type="entry name" value="GT1_Gtf-like"/>
    <property type="match status" value="3"/>
</dbReference>
<name>A0AAV8WB00_9CUCU</name>
<keyword evidence="4" id="KW-0812">Transmembrane</keyword>
<evidence type="ECO:0000256" key="1">
    <source>
        <dbReference type="ARBA" id="ARBA00009995"/>
    </source>
</evidence>
<feature type="transmembrane region" description="Helical" evidence="4">
    <location>
        <begin position="730"/>
        <end position="750"/>
    </location>
</feature>
<evidence type="ECO:0008006" key="8">
    <source>
        <dbReference type="Google" id="ProtNLM"/>
    </source>
</evidence>
<gene>
    <name evidence="6" type="ORF">NQ315_001979</name>
</gene>
<dbReference type="EMBL" id="JANEYG010000005">
    <property type="protein sequence ID" value="KAJ8923421.1"/>
    <property type="molecule type" value="Genomic_DNA"/>
</dbReference>
<dbReference type="FunFam" id="3.40.50.2000:FF:000050">
    <property type="entry name" value="UDP-glucuronosyltransferase"/>
    <property type="match status" value="3"/>
</dbReference>
<evidence type="ECO:0000256" key="5">
    <source>
        <dbReference type="SAM" id="SignalP"/>
    </source>
</evidence>
<dbReference type="SUPFAM" id="SSF53756">
    <property type="entry name" value="UDP-Glycosyltransferase/glycogen phosphorylase"/>
    <property type="match status" value="6"/>
</dbReference>
<keyword evidence="7" id="KW-1185">Reference proteome</keyword>
<dbReference type="Pfam" id="PF00201">
    <property type="entry name" value="UDPGT"/>
    <property type="match status" value="4"/>
</dbReference>
<proteinExistence type="inferred from homology"/>
<dbReference type="PANTHER" id="PTHR48043:SF159">
    <property type="entry name" value="EG:EG0003.4 PROTEIN-RELATED"/>
    <property type="match status" value="1"/>
</dbReference>
<evidence type="ECO:0000256" key="2">
    <source>
        <dbReference type="ARBA" id="ARBA00022676"/>
    </source>
</evidence>
<dbReference type="InterPro" id="IPR002213">
    <property type="entry name" value="UDP_glucos_trans"/>
</dbReference>
<dbReference type="Gene3D" id="3.40.50.2000">
    <property type="entry name" value="Glycogen Phosphorylase B"/>
    <property type="match status" value="7"/>
</dbReference>
<keyword evidence="5" id="KW-0732">Signal</keyword>
<feature type="transmembrane region" description="Helical" evidence="4">
    <location>
        <begin position="658"/>
        <end position="680"/>
    </location>
</feature>
<evidence type="ECO:0000313" key="6">
    <source>
        <dbReference type="EMBL" id="KAJ8923421.1"/>
    </source>
</evidence>
<evidence type="ECO:0000256" key="3">
    <source>
        <dbReference type="ARBA" id="ARBA00022679"/>
    </source>
</evidence>
<keyword evidence="4" id="KW-1133">Transmembrane helix</keyword>
<dbReference type="InterPro" id="IPR050271">
    <property type="entry name" value="UDP-glycosyltransferase"/>
</dbReference>
<feature type="chain" id="PRO_5043720584" description="UDP-glycosyltransferase" evidence="5">
    <location>
        <begin position="22"/>
        <end position="1893"/>
    </location>
</feature>
<feature type="signal peptide" evidence="5">
    <location>
        <begin position="1"/>
        <end position="21"/>
    </location>
</feature>
<dbReference type="Proteomes" id="UP001159042">
    <property type="component" value="Unassembled WGS sequence"/>
</dbReference>
<dbReference type="GO" id="GO:0008194">
    <property type="term" value="F:UDP-glycosyltransferase activity"/>
    <property type="evidence" value="ECO:0007669"/>
    <property type="project" value="InterPro"/>
</dbReference>